<reference evidence="5 7" key="2">
    <citation type="submission" date="2017-12" db="EMBL/GenBank/DDBJ databases">
        <title>Phylogenetic diversity of female urinary microbiome.</title>
        <authorList>
            <person name="Thomas-White K."/>
            <person name="Wolfe A.J."/>
        </authorList>
    </citation>
    <scope>NUCLEOTIDE SEQUENCE [LARGE SCALE GENOMIC DNA]</scope>
    <source>
        <strain evidence="5 7">UMB0844</strain>
    </source>
</reference>
<evidence type="ECO:0000313" key="6">
    <source>
        <dbReference type="Proteomes" id="UP000070422"/>
    </source>
</evidence>
<dbReference type="Pfam" id="PF19295">
    <property type="entry name" value="SufBD_N"/>
    <property type="match status" value="1"/>
</dbReference>
<dbReference type="Proteomes" id="UP000234775">
    <property type="component" value="Unassembled WGS sequence"/>
</dbReference>
<protein>
    <submittedName>
        <fullName evidence="5">Fe-S cluster assembly protein SufB</fullName>
    </submittedName>
    <submittedName>
        <fullName evidence="4">FeS assembly protein SufB</fullName>
    </submittedName>
</protein>
<dbReference type="RefSeq" id="WP_060776626.1">
    <property type="nucleotide sequence ID" value="NZ_CP014159.1"/>
</dbReference>
<dbReference type="InterPro" id="IPR037284">
    <property type="entry name" value="SUF_FeS_clus_asmbl_SufBD_sf"/>
</dbReference>
<keyword evidence="7" id="KW-1185">Reference proteome</keyword>
<evidence type="ECO:0000256" key="1">
    <source>
        <dbReference type="ARBA" id="ARBA00043967"/>
    </source>
</evidence>
<dbReference type="EMBL" id="PKGZ01000001">
    <property type="protein sequence ID" value="PKY91900.1"/>
    <property type="molecule type" value="Genomic_DNA"/>
</dbReference>
<dbReference type="InterPro" id="IPR010231">
    <property type="entry name" value="SUF_FeS_clus_asmbl_SufB"/>
</dbReference>
<dbReference type="PATRIC" id="fig|87541.4.peg.1015"/>
<evidence type="ECO:0000259" key="2">
    <source>
        <dbReference type="Pfam" id="PF01458"/>
    </source>
</evidence>
<dbReference type="EMBL" id="LSCQ01000047">
    <property type="protein sequence ID" value="KXB36170.1"/>
    <property type="molecule type" value="Genomic_DNA"/>
</dbReference>
<dbReference type="GO" id="GO:0016226">
    <property type="term" value="P:iron-sulfur cluster assembly"/>
    <property type="evidence" value="ECO:0007669"/>
    <property type="project" value="InterPro"/>
</dbReference>
<dbReference type="SUPFAM" id="SSF101960">
    <property type="entry name" value="Stabilizer of iron transporter SufD"/>
    <property type="match status" value="1"/>
</dbReference>
<dbReference type="InterPro" id="IPR055346">
    <property type="entry name" value="Fe-S_cluster_assembly_SufBD"/>
</dbReference>
<dbReference type="AlphaFoldDB" id="A0A0X8F7R2"/>
<dbReference type="KEGG" id="acg:AWM71_03160"/>
<dbReference type="NCBIfam" id="TIGR01980">
    <property type="entry name" value="sufB"/>
    <property type="match status" value="1"/>
</dbReference>
<feature type="domain" description="SUF system FeS cluster assembly SufBD N-terminal" evidence="3">
    <location>
        <begin position="95"/>
        <end position="200"/>
    </location>
</feature>
<gene>
    <name evidence="5" type="primary">sufB</name>
    <name evidence="5" type="ORF">CYJ27_00195</name>
    <name evidence="4" type="ORF">HMPREF3187_01024</name>
</gene>
<comment type="similarity">
    <text evidence="1">Belongs to the iron-sulfur cluster assembly SufBD family.</text>
</comment>
<dbReference type="PANTHER" id="PTHR30508:SF1">
    <property type="entry name" value="UPF0051 PROTEIN ABCI8, CHLOROPLASTIC-RELATED"/>
    <property type="match status" value="1"/>
</dbReference>
<evidence type="ECO:0000313" key="4">
    <source>
        <dbReference type="EMBL" id="KXB36170.1"/>
    </source>
</evidence>
<organism evidence="4 6">
    <name type="scientific">Aerococcus christensenii</name>
    <dbReference type="NCBI Taxonomy" id="87541"/>
    <lineage>
        <taxon>Bacteria</taxon>
        <taxon>Bacillati</taxon>
        <taxon>Bacillota</taxon>
        <taxon>Bacilli</taxon>
        <taxon>Lactobacillales</taxon>
        <taxon>Aerococcaceae</taxon>
        <taxon>Aerococcus</taxon>
    </lineage>
</organism>
<sequence length="466" mass="52841">MTEVPITSNHYEFGFHDKVQSVAEFGHNQLDESVVCQISHEKQEPEWMLNFRLSALKTYKEKKHPTWGPDISVIDFNDLTYYRKKTKNKARTWEDVPDQIKETFKRLGVPQAEQKVLAGVVAQYESEAVYHNIKNLYGDQGVVFIDCDTGLKEYPDLFKKYFGKLVPPTDSFQAALNSAVWSGGTFIYVPEGVHVKIPLQTYFRMNDKKTGQFERTLIIVDKGAYCEYIEGCTAPTYAESSLHGAVVEIFVEEGAYFSYSTIQNWSDNVFNLVTERARVEKNGTMEWLDGNLGSQITMKYPATYLVGEGAKGTMMSIALAKANQKQDTGAKMIHLAPHTSSRIISKSIVREDGRCDYRGDVRFGRNSQYSKSHVECDTILMDPESKSDTFPMNEIKNAHVELEHEAKVSKISEEQLYYLMSKGLSEKEATEMIIMGFVQPVSKQLPLEYAVELNRLIVFDMAGSVG</sequence>
<evidence type="ECO:0000313" key="5">
    <source>
        <dbReference type="EMBL" id="PKY91900.1"/>
    </source>
</evidence>
<comment type="caution">
    <text evidence="4">The sequence shown here is derived from an EMBL/GenBank/DDBJ whole genome shotgun (WGS) entry which is preliminary data.</text>
</comment>
<proteinExistence type="inferred from homology"/>
<accession>A0A0X8F7R2</accession>
<dbReference type="STRING" id="87541.AWM71_03160"/>
<dbReference type="PANTHER" id="PTHR30508">
    <property type="entry name" value="FES CLUSTER ASSEMBLY PROTEIN SUF"/>
    <property type="match status" value="1"/>
</dbReference>
<feature type="domain" description="SUF system FeS cluster assembly SufBD core" evidence="2">
    <location>
        <begin position="203"/>
        <end position="437"/>
    </location>
</feature>
<name>A0A0X8F7R2_9LACT</name>
<dbReference type="InterPro" id="IPR000825">
    <property type="entry name" value="SUF_FeS_clus_asmbl_SufBD_core"/>
</dbReference>
<reference evidence="4 6" key="1">
    <citation type="submission" date="2016-01" db="EMBL/GenBank/DDBJ databases">
        <authorList>
            <person name="Oliw E.H."/>
        </authorList>
    </citation>
    <scope>NUCLEOTIDE SEQUENCE [LARGE SCALE GENOMIC DNA]</scope>
    <source>
        <strain evidence="4 6">KA00635</strain>
    </source>
</reference>
<dbReference type="Pfam" id="PF01458">
    <property type="entry name" value="SUFBD_core"/>
    <property type="match status" value="1"/>
</dbReference>
<evidence type="ECO:0000259" key="3">
    <source>
        <dbReference type="Pfam" id="PF19295"/>
    </source>
</evidence>
<dbReference type="OrthoDB" id="9803529at2"/>
<evidence type="ECO:0000313" key="7">
    <source>
        <dbReference type="Proteomes" id="UP000234775"/>
    </source>
</evidence>
<dbReference type="InterPro" id="IPR045595">
    <property type="entry name" value="SufBD_N"/>
</dbReference>
<dbReference type="Proteomes" id="UP000070422">
    <property type="component" value="Unassembled WGS sequence"/>
</dbReference>